<dbReference type="EMBL" id="VJWA01000001">
    <property type="protein sequence ID" value="TRW17388.1"/>
    <property type="molecule type" value="Genomic_DNA"/>
</dbReference>
<keyword evidence="1" id="KW-0732">Signal</keyword>
<name>A0A552UGN8_9SPHN</name>
<dbReference type="OrthoDB" id="69764at2"/>
<protein>
    <submittedName>
        <fullName evidence="2">DUF3224 domain-containing protein</fullName>
    </submittedName>
</protein>
<dbReference type="InterPro" id="IPR023159">
    <property type="entry name" value="SO1590-like_sf"/>
</dbReference>
<dbReference type="Pfam" id="PF11528">
    <property type="entry name" value="DUF3224"/>
    <property type="match status" value="1"/>
</dbReference>
<comment type="caution">
    <text evidence="2">The sequence shown here is derived from an EMBL/GenBank/DDBJ whole genome shotgun (WGS) entry which is preliminary data.</text>
</comment>
<dbReference type="Proteomes" id="UP000317894">
    <property type="component" value="Unassembled WGS sequence"/>
</dbReference>
<gene>
    <name evidence="2" type="ORF">FMM06_04230</name>
</gene>
<evidence type="ECO:0000313" key="3">
    <source>
        <dbReference type="Proteomes" id="UP000317894"/>
    </source>
</evidence>
<dbReference type="InterPro" id="IPR021607">
    <property type="entry name" value="DUF3224"/>
</dbReference>
<dbReference type="Gene3D" id="2.40.350.10">
    <property type="entry name" value="SO1590-like"/>
    <property type="match status" value="1"/>
</dbReference>
<accession>A0A552UGN8</accession>
<reference evidence="2 3" key="1">
    <citation type="submission" date="2019-07" db="EMBL/GenBank/DDBJ databases">
        <title>Novel species isolated from glacier.</title>
        <authorList>
            <person name="Liu Q."/>
            <person name="Xin Y.-H."/>
        </authorList>
    </citation>
    <scope>NUCLEOTIDE SEQUENCE [LARGE SCALE GENOMIC DNA]</scope>
    <source>
        <strain evidence="2 3">LB1R16</strain>
    </source>
</reference>
<dbReference type="SUPFAM" id="SSF159238">
    <property type="entry name" value="SO1590-like"/>
    <property type="match status" value="1"/>
</dbReference>
<dbReference type="RefSeq" id="WP_143554933.1">
    <property type="nucleotide sequence ID" value="NZ_VJWA01000001.1"/>
</dbReference>
<evidence type="ECO:0000256" key="1">
    <source>
        <dbReference type="SAM" id="SignalP"/>
    </source>
</evidence>
<feature type="signal peptide" evidence="1">
    <location>
        <begin position="1"/>
        <end position="17"/>
    </location>
</feature>
<dbReference type="AlphaFoldDB" id="A0A552UGN8"/>
<organism evidence="2 3">
    <name type="scientific">Glacieibacterium frigidum</name>
    <dbReference type="NCBI Taxonomy" id="2593303"/>
    <lineage>
        <taxon>Bacteria</taxon>
        <taxon>Pseudomonadati</taxon>
        <taxon>Pseudomonadota</taxon>
        <taxon>Alphaproteobacteria</taxon>
        <taxon>Sphingomonadales</taxon>
        <taxon>Sphingosinicellaceae</taxon>
        <taxon>Glacieibacterium</taxon>
    </lineage>
</organism>
<evidence type="ECO:0000313" key="2">
    <source>
        <dbReference type="EMBL" id="TRW17388.1"/>
    </source>
</evidence>
<sequence length="146" mass="15277">MRNIILAAALIAMPVEAAVQHATGTFEVKMTPRTGDLPEGLARMVNIKTFAGGFAGASCGDMLTAMGGVEGSAAYVLIERLTGTLDGRSGSFVLMHSATMDRGTPDQRITVVPDSGTGALTGLKGAMTIRIEDGKHFYDLAYELPN</sequence>
<proteinExistence type="predicted"/>
<feature type="chain" id="PRO_5021878906" evidence="1">
    <location>
        <begin position="18"/>
        <end position="146"/>
    </location>
</feature>
<keyword evidence="3" id="KW-1185">Reference proteome</keyword>